<evidence type="ECO:0000256" key="9">
    <source>
        <dbReference type="ARBA" id="ARBA00022777"/>
    </source>
</evidence>
<evidence type="ECO:0000256" key="15">
    <source>
        <dbReference type="SAM" id="Phobius"/>
    </source>
</evidence>
<comment type="catalytic activity">
    <reaction evidence="1">
        <text>ATP + protein L-histidine = ADP + protein N-phospho-L-histidine.</text>
        <dbReference type="EC" id="2.7.13.3"/>
    </reaction>
</comment>
<dbReference type="PANTHER" id="PTHR45528">
    <property type="entry name" value="SENSOR HISTIDINE KINASE CPXA"/>
    <property type="match status" value="1"/>
</dbReference>
<gene>
    <name evidence="18" type="ORF">ACCI51_07285</name>
</gene>
<dbReference type="CDD" id="cd06225">
    <property type="entry name" value="HAMP"/>
    <property type="match status" value="1"/>
</dbReference>
<dbReference type="EC" id="2.7.13.3" evidence="3"/>
<evidence type="ECO:0000256" key="13">
    <source>
        <dbReference type="ARBA" id="ARBA00023136"/>
    </source>
</evidence>
<evidence type="ECO:0000256" key="2">
    <source>
        <dbReference type="ARBA" id="ARBA00004651"/>
    </source>
</evidence>
<dbReference type="InterPro" id="IPR036890">
    <property type="entry name" value="HATPase_C_sf"/>
</dbReference>
<sequence>MSLNIRYKLSLAFLLTTAITVGGMFVFFQWSFSHGFHAYMRAQELRDVEGLVQALQQFYLRKGSWKSLEKNGSEWLDLHRQTIFRQLGRLPPPPPPSGMPPRGMAGPGPRPPMGNSLGPRLSLFNSEKQLVIGRPAPADELLYQPIQVEDKTVGYLTINPPPALSKKYEQGFIQEQSRTFALISIATFIITLAIALPLAWQLVRPIRRLAEATHRLTSGDYKTRIDIERRDELGQLSADFNRLATTLEANEHARNRWMADISHELRTPLAVLKGQIEALQDGVRTASPKNLDILHNKIRQLSRLINDLYELSLSDAGALNYCKTDLPLGPLLTSMVEDFRSAFAQKNIELQLHNKLSDSKLIYADEARLQQLFGNLLTNSLRYTDSGGQLNVSTRAEAQTAIITFADSSPGVTSADIPHLFDRLYRTDYSRSRETGGAGLGLSICQNIVKAHEGSISASSSRLGGLEISIFLPLTERIKW</sequence>
<protein>
    <recommendedName>
        <fullName evidence="3">histidine kinase</fullName>
        <ecNumber evidence="3">2.7.13.3</ecNumber>
    </recommendedName>
</protein>
<dbReference type="SUPFAM" id="SSF55874">
    <property type="entry name" value="ATPase domain of HSP90 chaperone/DNA topoisomerase II/histidine kinase"/>
    <property type="match status" value="1"/>
</dbReference>
<keyword evidence="12" id="KW-0902">Two-component regulatory system</keyword>
<evidence type="ECO:0000256" key="8">
    <source>
        <dbReference type="ARBA" id="ARBA00022741"/>
    </source>
</evidence>
<dbReference type="Gene3D" id="6.10.340.10">
    <property type="match status" value="1"/>
</dbReference>
<evidence type="ECO:0000256" key="3">
    <source>
        <dbReference type="ARBA" id="ARBA00012438"/>
    </source>
</evidence>
<feature type="domain" description="Histidine kinase" evidence="16">
    <location>
        <begin position="260"/>
        <end position="476"/>
    </location>
</feature>
<feature type="transmembrane region" description="Helical" evidence="15">
    <location>
        <begin position="180"/>
        <end position="200"/>
    </location>
</feature>
<dbReference type="EMBL" id="JBGMEL010000005">
    <property type="protein sequence ID" value="MFA0790345.1"/>
    <property type="molecule type" value="Genomic_DNA"/>
</dbReference>
<keyword evidence="10 18" id="KW-0067">ATP-binding</keyword>
<evidence type="ECO:0000259" key="16">
    <source>
        <dbReference type="PROSITE" id="PS50109"/>
    </source>
</evidence>
<dbReference type="Gene3D" id="1.10.287.130">
    <property type="match status" value="1"/>
</dbReference>
<dbReference type="RefSeq" id="WP_371843132.1">
    <property type="nucleotide sequence ID" value="NZ_JBGMEL010000005.1"/>
</dbReference>
<feature type="region of interest" description="Disordered" evidence="14">
    <location>
        <begin position="89"/>
        <end position="112"/>
    </location>
</feature>
<keyword evidence="5" id="KW-0597">Phosphoprotein</keyword>
<evidence type="ECO:0000256" key="1">
    <source>
        <dbReference type="ARBA" id="ARBA00000085"/>
    </source>
</evidence>
<evidence type="ECO:0000256" key="4">
    <source>
        <dbReference type="ARBA" id="ARBA00022475"/>
    </source>
</evidence>
<keyword evidence="6" id="KW-0808">Transferase</keyword>
<keyword evidence="8" id="KW-0547">Nucleotide-binding</keyword>
<dbReference type="Pfam" id="PF00512">
    <property type="entry name" value="HisKA"/>
    <property type="match status" value="1"/>
</dbReference>
<keyword evidence="4" id="KW-1003">Cell membrane</keyword>
<evidence type="ECO:0000259" key="17">
    <source>
        <dbReference type="PROSITE" id="PS50885"/>
    </source>
</evidence>
<evidence type="ECO:0000313" key="19">
    <source>
        <dbReference type="Proteomes" id="UP001569414"/>
    </source>
</evidence>
<dbReference type="InterPro" id="IPR003660">
    <property type="entry name" value="HAMP_dom"/>
</dbReference>
<name>A0ABV4NM53_9GAMM</name>
<feature type="transmembrane region" description="Helical" evidence="15">
    <location>
        <begin position="12"/>
        <end position="32"/>
    </location>
</feature>
<evidence type="ECO:0000256" key="10">
    <source>
        <dbReference type="ARBA" id="ARBA00022840"/>
    </source>
</evidence>
<proteinExistence type="predicted"/>
<dbReference type="PROSITE" id="PS50885">
    <property type="entry name" value="HAMP"/>
    <property type="match status" value="1"/>
</dbReference>
<feature type="compositionally biased region" description="Pro residues" evidence="14">
    <location>
        <begin position="90"/>
        <end position="99"/>
    </location>
</feature>
<dbReference type="SUPFAM" id="SSF158472">
    <property type="entry name" value="HAMP domain-like"/>
    <property type="match status" value="1"/>
</dbReference>
<dbReference type="GO" id="GO:0005524">
    <property type="term" value="F:ATP binding"/>
    <property type="evidence" value="ECO:0007669"/>
    <property type="project" value="UniProtKB-KW"/>
</dbReference>
<evidence type="ECO:0000256" key="5">
    <source>
        <dbReference type="ARBA" id="ARBA00022553"/>
    </source>
</evidence>
<dbReference type="InterPro" id="IPR004358">
    <property type="entry name" value="Sig_transdc_His_kin-like_C"/>
</dbReference>
<dbReference type="SUPFAM" id="SSF47384">
    <property type="entry name" value="Homodimeric domain of signal transducing histidine kinase"/>
    <property type="match status" value="1"/>
</dbReference>
<dbReference type="PANTHER" id="PTHR45528:SF1">
    <property type="entry name" value="SENSOR HISTIDINE KINASE CPXA"/>
    <property type="match status" value="1"/>
</dbReference>
<evidence type="ECO:0000256" key="6">
    <source>
        <dbReference type="ARBA" id="ARBA00022679"/>
    </source>
</evidence>
<dbReference type="Pfam" id="PF00672">
    <property type="entry name" value="HAMP"/>
    <property type="match status" value="1"/>
</dbReference>
<dbReference type="InterPro" id="IPR036097">
    <property type="entry name" value="HisK_dim/P_sf"/>
</dbReference>
<dbReference type="PROSITE" id="PS50109">
    <property type="entry name" value="HIS_KIN"/>
    <property type="match status" value="1"/>
</dbReference>
<dbReference type="InterPro" id="IPR003594">
    <property type="entry name" value="HATPase_dom"/>
</dbReference>
<dbReference type="InterPro" id="IPR005467">
    <property type="entry name" value="His_kinase_dom"/>
</dbReference>
<keyword evidence="19" id="KW-1185">Reference proteome</keyword>
<dbReference type="Pfam" id="PF02518">
    <property type="entry name" value="HATPase_c"/>
    <property type="match status" value="1"/>
</dbReference>
<reference evidence="18 19" key="1">
    <citation type="submission" date="2024-08" db="EMBL/GenBank/DDBJ databases">
        <authorList>
            <person name="Ishaq N."/>
        </authorList>
    </citation>
    <scope>NUCLEOTIDE SEQUENCE [LARGE SCALE GENOMIC DNA]</scope>
    <source>
        <strain evidence="18 19">JCM 30400</strain>
    </source>
</reference>
<comment type="subcellular location">
    <subcellularLocation>
        <location evidence="2">Cell membrane</location>
        <topology evidence="2">Multi-pass membrane protein</topology>
    </subcellularLocation>
</comment>
<dbReference type="InterPro" id="IPR050398">
    <property type="entry name" value="HssS/ArlS-like"/>
</dbReference>
<accession>A0ABV4NM53</accession>
<evidence type="ECO:0000256" key="12">
    <source>
        <dbReference type="ARBA" id="ARBA00023012"/>
    </source>
</evidence>
<dbReference type="SMART" id="SM00388">
    <property type="entry name" value="HisKA"/>
    <property type="match status" value="1"/>
</dbReference>
<dbReference type="PRINTS" id="PR00344">
    <property type="entry name" value="BCTRLSENSOR"/>
</dbReference>
<dbReference type="InterPro" id="IPR003661">
    <property type="entry name" value="HisK_dim/P_dom"/>
</dbReference>
<keyword evidence="7 15" id="KW-0812">Transmembrane</keyword>
<dbReference type="CDD" id="cd00082">
    <property type="entry name" value="HisKA"/>
    <property type="match status" value="1"/>
</dbReference>
<keyword evidence="11 15" id="KW-1133">Transmembrane helix</keyword>
<evidence type="ECO:0000256" key="14">
    <source>
        <dbReference type="SAM" id="MobiDB-lite"/>
    </source>
</evidence>
<dbReference type="Proteomes" id="UP001569414">
    <property type="component" value="Unassembled WGS sequence"/>
</dbReference>
<keyword evidence="9" id="KW-0418">Kinase</keyword>
<dbReference type="SMART" id="SM00304">
    <property type="entry name" value="HAMP"/>
    <property type="match status" value="1"/>
</dbReference>
<dbReference type="Gene3D" id="3.30.565.10">
    <property type="entry name" value="Histidine kinase-like ATPase, C-terminal domain"/>
    <property type="match status" value="1"/>
</dbReference>
<evidence type="ECO:0000256" key="7">
    <source>
        <dbReference type="ARBA" id="ARBA00022692"/>
    </source>
</evidence>
<dbReference type="SMART" id="SM00387">
    <property type="entry name" value="HATPase_c"/>
    <property type="match status" value="1"/>
</dbReference>
<evidence type="ECO:0000256" key="11">
    <source>
        <dbReference type="ARBA" id="ARBA00022989"/>
    </source>
</evidence>
<feature type="domain" description="HAMP" evidence="17">
    <location>
        <begin position="200"/>
        <end position="252"/>
    </location>
</feature>
<keyword evidence="13 15" id="KW-0472">Membrane</keyword>
<organism evidence="18 19">
    <name type="scientific">Microbulbifer echini</name>
    <dbReference type="NCBI Taxonomy" id="1529067"/>
    <lineage>
        <taxon>Bacteria</taxon>
        <taxon>Pseudomonadati</taxon>
        <taxon>Pseudomonadota</taxon>
        <taxon>Gammaproteobacteria</taxon>
        <taxon>Cellvibrionales</taxon>
        <taxon>Microbulbiferaceae</taxon>
        <taxon>Microbulbifer</taxon>
    </lineage>
</organism>
<comment type="caution">
    <text evidence="18">The sequence shown here is derived from an EMBL/GenBank/DDBJ whole genome shotgun (WGS) entry which is preliminary data.</text>
</comment>
<evidence type="ECO:0000313" key="18">
    <source>
        <dbReference type="EMBL" id="MFA0790345.1"/>
    </source>
</evidence>